<dbReference type="EMBL" id="JRYR02000001">
    <property type="protein sequence ID" value="OHX66456.1"/>
    <property type="molecule type" value="Genomic_DNA"/>
</dbReference>
<keyword evidence="3" id="KW-0808">Transferase</keyword>
<keyword evidence="9" id="KW-1185">Reference proteome</keyword>
<dbReference type="NCBIfam" id="TIGR03534">
    <property type="entry name" value="RF_mod_PrmC"/>
    <property type="match status" value="1"/>
</dbReference>
<dbReference type="PANTHER" id="PTHR18895">
    <property type="entry name" value="HEMK METHYLTRANSFERASE"/>
    <property type="match status" value="1"/>
</dbReference>
<evidence type="ECO:0000259" key="7">
    <source>
        <dbReference type="Pfam" id="PF17827"/>
    </source>
</evidence>
<keyword evidence="2 8" id="KW-0489">Methyltransferase</keyword>
<organism evidence="8 9">
    <name type="scientific">Flammeovirga pacifica</name>
    <dbReference type="NCBI Taxonomy" id="915059"/>
    <lineage>
        <taxon>Bacteria</taxon>
        <taxon>Pseudomonadati</taxon>
        <taxon>Bacteroidota</taxon>
        <taxon>Cytophagia</taxon>
        <taxon>Cytophagales</taxon>
        <taxon>Flammeovirgaceae</taxon>
        <taxon>Flammeovirga</taxon>
    </lineage>
</organism>
<dbReference type="CDD" id="cd02440">
    <property type="entry name" value="AdoMet_MTases"/>
    <property type="match status" value="1"/>
</dbReference>
<dbReference type="SUPFAM" id="SSF53335">
    <property type="entry name" value="S-adenosyl-L-methionine-dependent methyltransferases"/>
    <property type="match status" value="1"/>
</dbReference>
<dbReference type="Gene3D" id="1.10.8.10">
    <property type="entry name" value="DNA helicase RuvA subunit, C-terminal domain"/>
    <property type="match status" value="1"/>
</dbReference>
<dbReference type="PROSITE" id="PS00092">
    <property type="entry name" value="N6_MTASE"/>
    <property type="match status" value="1"/>
</dbReference>
<dbReference type="STRING" id="915059.NH26_08845"/>
<dbReference type="NCBIfam" id="TIGR00536">
    <property type="entry name" value="hemK_fam"/>
    <property type="match status" value="1"/>
</dbReference>
<reference evidence="8 9" key="1">
    <citation type="journal article" date="2012" name="Int. J. Syst. Evol. Microbiol.">
        <title>Flammeovirga pacifica sp. nov., isolated from deep-sea sediment.</title>
        <authorList>
            <person name="Xu H."/>
            <person name="Fu Y."/>
            <person name="Yang N."/>
            <person name="Ding Z."/>
            <person name="Lai Q."/>
            <person name="Zeng R."/>
        </authorList>
    </citation>
    <scope>NUCLEOTIDE SEQUENCE [LARGE SCALE GENOMIC DNA]</scope>
    <source>
        <strain evidence="9">DSM 24597 / LMG 26175 / WPAGA1</strain>
    </source>
</reference>
<sequence length="277" mass="31691">MTAREIQQYIAKQLQEVYDSNEANSIAYLWLEGRLSFNRTDVMLHRESIDISKTTLESDMEQLMNHYPIQYLLGEGDFYGRRFALNPDTLIPRSETEELVHKILQKHQSGKLLDIGTGSGCIPITLDLESDLQCFAVDVNPKALEKAQLNAKNLNSKVIFHELNILENDLENLATLDVIVSNPPYVTYAEKDIMDKNVVDFEPDLALYVEDDNPLIFYKRITDLASKKLNKGGYLYFEINEQFGKETAQLLIDAGFNKVLISKDFQGKDRMVEGQWA</sequence>
<dbReference type="AlphaFoldDB" id="A0A1S1YZL8"/>
<evidence type="ECO:0000259" key="6">
    <source>
        <dbReference type="Pfam" id="PF05175"/>
    </source>
</evidence>
<evidence type="ECO:0000313" key="8">
    <source>
        <dbReference type="EMBL" id="OHX66456.1"/>
    </source>
</evidence>
<proteinExistence type="predicted"/>
<dbReference type="Proteomes" id="UP000179797">
    <property type="component" value="Unassembled WGS sequence"/>
</dbReference>
<dbReference type="InterPro" id="IPR029063">
    <property type="entry name" value="SAM-dependent_MTases_sf"/>
</dbReference>
<dbReference type="OrthoDB" id="9800643at2"/>
<dbReference type="GO" id="GO:0032259">
    <property type="term" value="P:methylation"/>
    <property type="evidence" value="ECO:0007669"/>
    <property type="project" value="UniProtKB-KW"/>
</dbReference>
<evidence type="ECO:0000256" key="5">
    <source>
        <dbReference type="ARBA" id="ARBA00048391"/>
    </source>
</evidence>
<dbReference type="GO" id="GO:0003676">
    <property type="term" value="F:nucleic acid binding"/>
    <property type="evidence" value="ECO:0007669"/>
    <property type="project" value="InterPro"/>
</dbReference>
<dbReference type="Pfam" id="PF05175">
    <property type="entry name" value="MTS"/>
    <property type="match status" value="1"/>
</dbReference>
<evidence type="ECO:0000256" key="3">
    <source>
        <dbReference type="ARBA" id="ARBA00022679"/>
    </source>
</evidence>
<evidence type="ECO:0000256" key="2">
    <source>
        <dbReference type="ARBA" id="ARBA00022603"/>
    </source>
</evidence>
<dbReference type="Pfam" id="PF17827">
    <property type="entry name" value="PrmC_N"/>
    <property type="match status" value="1"/>
</dbReference>
<feature type="domain" description="Methyltransferase small" evidence="6">
    <location>
        <begin position="99"/>
        <end position="190"/>
    </location>
</feature>
<feature type="domain" description="Release factor glutamine methyltransferase N-terminal" evidence="7">
    <location>
        <begin position="5"/>
        <end position="74"/>
    </location>
</feature>
<comment type="catalytic activity">
    <reaction evidence="5">
        <text>L-glutaminyl-[peptide chain release factor] + S-adenosyl-L-methionine = N(5)-methyl-L-glutaminyl-[peptide chain release factor] + S-adenosyl-L-homocysteine + H(+)</text>
        <dbReference type="Rhea" id="RHEA:42896"/>
        <dbReference type="Rhea" id="RHEA-COMP:10271"/>
        <dbReference type="Rhea" id="RHEA-COMP:10272"/>
        <dbReference type="ChEBI" id="CHEBI:15378"/>
        <dbReference type="ChEBI" id="CHEBI:30011"/>
        <dbReference type="ChEBI" id="CHEBI:57856"/>
        <dbReference type="ChEBI" id="CHEBI:59789"/>
        <dbReference type="ChEBI" id="CHEBI:61891"/>
        <dbReference type="EC" id="2.1.1.297"/>
    </reaction>
</comment>
<evidence type="ECO:0000256" key="1">
    <source>
        <dbReference type="ARBA" id="ARBA00012771"/>
    </source>
</evidence>
<dbReference type="PANTHER" id="PTHR18895:SF74">
    <property type="entry name" value="MTRF1L RELEASE FACTOR GLUTAMINE METHYLTRANSFERASE"/>
    <property type="match status" value="1"/>
</dbReference>
<dbReference type="InterPro" id="IPR002052">
    <property type="entry name" value="DNA_methylase_N6_adenine_CS"/>
</dbReference>
<dbReference type="InterPro" id="IPR007848">
    <property type="entry name" value="Small_mtfrase_dom"/>
</dbReference>
<gene>
    <name evidence="8" type="ORF">NH26_08845</name>
</gene>
<dbReference type="RefSeq" id="WP_044221668.1">
    <property type="nucleotide sequence ID" value="NZ_JRYR02000001.1"/>
</dbReference>
<dbReference type="InterPro" id="IPR019874">
    <property type="entry name" value="RF_methyltr_PrmC"/>
</dbReference>
<name>A0A1S1YZL8_FLAPC</name>
<dbReference type="InterPro" id="IPR040758">
    <property type="entry name" value="PrmC_N"/>
</dbReference>
<dbReference type="EC" id="2.1.1.297" evidence="1"/>
<evidence type="ECO:0000313" key="9">
    <source>
        <dbReference type="Proteomes" id="UP000179797"/>
    </source>
</evidence>
<dbReference type="InterPro" id="IPR004556">
    <property type="entry name" value="HemK-like"/>
</dbReference>
<dbReference type="InterPro" id="IPR050320">
    <property type="entry name" value="N5-glutamine_MTase"/>
</dbReference>
<protein>
    <recommendedName>
        <fullName evidence="1">peptide chain release factor N(5)-glutamine methyltransferase</fullName>
        <ecNumber evidence="1">2.1.1.297</ecNumber>
    </recommendedName>
</protein>
<comment type="caution">
    <text evidence="8">The sequence shown here is derived from an EMBL/GenBank/DDBJ whole genome shotgun (WGS) entry which is preliminary data.</text>
</comment>
<evidence type="ECO:0000256" key="4">
    <source>
        <dbReference type="ARBA" id="ARBA00022691"/>
    </source>
</evidence>
<dbReference type="GO" id="GO:0102559">
    <property type="term" value="F:peptide chain release factor N(5)-glutamine methyltransferase activity"/>
    <property type="evidence" value="ECO:0007669"/>
    <property type="project" value="UniProtKB-EC"/>
</dbReference>
<keyword evidence="4" id="KW-0949">S-adenosyl-L-methionine</keyword>
<dbReference type="Gene3D" id="3.40.50.150">
    <property type="entry name" value="Vaccinia Virus protein VP39"/>
    <property type="match status" value="1"/>
</dbReference>
<accession>A0A1S1YZL8</accession>